<accession>A0A8R1UR08</accession>
<reference evidence="1" key="2">
    <citation type="submission" date="2022-06" db="UniProtKB">
        <authorList>
            <consortium name="EnsemblMetazoa"/>
        </authorList>
    </citation>
    <scope>IDENTIFICATION</scope>
    <source>
        <strain evidence="1">PS312</strain>
    </source>
</reference>
<organism evidence="1 2">
    <name type="scientific">Pristionchus pacificus</name>
    <name type="common">Parasitic nematode worm</name>
    <dbReference type="NCBI Taxonomy" id="54126"/>
    <lineage>
        <taxon>Eukaryota</taxon>
        <taxon>Metazoa</taxon>
        <taxon>Ecdysozoa</taxon>
        <taxon>Nematoda</taxon>
        <taxon>Chromadorea</taxon>
        <taxon>Rhabditida</taxon>
        <taxon>Rhabditina</taxon>
        <taxon>Diplogasteromorpha</taxon>
        <taxon>Diplogasteroidea</taxon>
        <taxon>Neodiplogasteridae</taxon>
        <taxon>Pristionchus</taxon>
    </lineage>
</organism>
<dbReference type="AlphaFoldDB" id="A0A2A6D040"/>
<keyword evidence="2" id="KW-1185">Reference proteome</keyword>
<dbReference type="Proteomes" id="UP000005239">
    <property type="component" value="Unassembled WGS sequence"/>
</dbReference>
<dbReference type="EnsemblMetazoa" id="PPA38511.1">
    <property type="protein sequence ID" value="PPA38511.1"/>
    <property type="gene ID" value="WBGene00276880"/>
</dbReference>
<gene>
    <name evidence="1" type="primary">WBGene00276880</name>
</gene>
<reference evidence="2" key="1">
    <citation type="journal article" date="2008" name="Nat. Genet.">
        <title>The Pristionchus pacificus genome provides a unique perspective on nematode lifestyle and parasitism.</title>
        <authorList>
            <person name="Dieterich C."/>
            <person name="Clifton S.W."/>
            <person name="Schuster L.N."/>
            <person name="Chinwalla A."/>
            <person name="Delehaunty K."/>
            <person name="Dinkelacker I."/>
            <person name="Fulton L."/>
            <person name="Fulton R."/>
            <person name="Godfrey J."/>
            <person name="Minx P."/>
            <person name="Mitreva M."/>
            <person name="Roeseler W."/>
            <person name="Tian H."/>
            <person name="Witte H."/>
            <person name="Yang S.P."/>
            <person name="Wilson R.K."/>
            <person name="Sommer R.J."/>
        </authorList>
    </citation>
    <scope>NUCLEOTIDE SEQUENCE [LARGE SCALE GENOMIC DNA]</scope>
    <source>
        <strain evidence="2">PS312</strain>
    </source>
</reference>
<evidence type="ECO:0000313" key="2">
    <source>
        <dbReference type="Proteomes" id="UP000005239"/>
    </source>
</evidence>
<name>A0A2A6D040_PRIPA</name>
<sequence>MKSIILLCLVPIILCVKLVPIVRMLSPEGLNSYPLNGNETIALGKKGFNKFEEAGYLLSVEEYENLKEKCTDLRAIIRYATNFGGKILYRLSPTYDLTSKSVIGFAVLSLEERTATCGATAAVREFSAKIQPDHIYMLSTLKKSFPPYSKYVMSGTPFYREREPSGHVHVYSCHRYAINNRIKIGSIFGFALLSSKCGASAAVREFSAKTQPDHIYMLSTLKKSFPPYSKYVMSGTPFYVWTKDYTGDFTDRK</sequence>
<evidence type="ECO:0000313" key="1">
    <source>
        <dbReference type="EnsemblMetazoa" id="PPA38511.1"/>
    </source>
</evidence>
<protein>
    <submittedName>
        <fullName evidence="1">Uncharacterized protein</fullName>
    </submittedName>
</protein>
<proteinExistence type="predicted"/>
<accession>A0A2A6D040</accession>